<dbReference type="OrthoDB" id="10382460at2759"/>
<feature type="non-terminal residue" evidence="2">
    <location>
        <position position="1"/>
    </location>
</feature>
<organism evidence="2 3">
    <name type="scientific">Puccinia graminis f. sp. tritici (strain CRL 75-36-700-3 / race SCCL)</name>
    <name type="common">Black stem rust fungus</name>
    <dbReference type="NCBI Taxonomy" id="418459"/>
    <lineage>
        <taxon>Eukaryota</taxon>
        <taxon>Fungi</taxon>
        <taxon>Dikarya</taxon>
        <taxon>Basidiomycota</taxon>
        <taxon>Pucciniomycotina</taxon>
        <taxon>Pucciniomycetes</taxon>
        <taxon>Pucciniales</taxon>
        <taxon>Pucciniaceae</taxon>
        <taxon>Puccinia</taxon>
    </lineage>
</organism>
<dbReference type="InParanoid" id="E3L9G0"/>
<sequence length="57" mass="5953">ATGGRRRSRCQTNPTDPALIGWCVSMREVSGAAVGPTLPRGHYMGARGRRAGNAGIT</sequence>
<dbReference type="Proteomes" id="UP000008783">
    <property type="component" value="Unassembled WGS sequence"/>
</dbReference>
<reference evidence="3" key="2">
    <citation type="journal article" date="2011" name="Proc. Natl. Acad. Sci. U.S.A.">
        <title>Obligate biotrophy features unraveled by the genomic analysis of rust fungi.</title>
        <authorList>
            <person name="Duplessis S."/>
            <person name="Cuomo C.A."/>
            <person name="Lin Y.-C."/>
            <person name="Aerts A."/>
            <person name="Tisserant E."/>
            <person name="Veneault-Fourrey C."/>
            <person name="Joly D.L."/>
            <person name="Hacquard S."/>
            <person name="Amselem J."/>
            <person name="Cantarel B.L."/>
            <person name="Chiu R."/>
            <person name="Coutinho P.M."/>
            <person name="Feau N."/>
            <person name="Field M."/>
            <person name="Frey P."/>
            <person name="Gelhaye E."/>
            <person name="Goldberg J."/>
            <person name="Grabherr M.G."/>
            <person name="Kodira C.D."/>
            <person name="Kohler A."/>
            <person name="Kuees U."/>
            <person name="Lindquist E.A."/>
            <person name="Lucas S.M."/>
            <person name="Mago R."/>
            <person name="Mauceli E."/>
            <person name="Morin E."/>
            <person name="Murat C."/>
            <person name="Pangilinan J.L."/>
            <person name="Park R."/>
            <person name="Pearson M."/>
            <person name="Quesneville H."/>
            <person name="Rouhier N."/>
            <person name="Sakthikumar S."/>
            <person name="Salamov A.A."/>
            <person name="Schmutz J."/>
            <person name="Selles B."/>
            <person name="Shapiro H."/>
            <person name="Tanguay P."/>
            <person name="Tuskan G.A."/>
            <person name="Henrissat B."/>
            <person name="Van de Peer Y."/>
            <person name="Rouze P."/>
            <person name="Ellis J.G."/>
            <person name="Dodds P.N."/>
            <person name="Schein J.E."/>
            <person name="Zhong S."/>
            <person name="Hamelin R.C."/>
            <person name="Grigoriev I.V."/>
            <person name="Szabo L.J."/>
            <person name="Martin F."/>
        </authorList>
    </citation>
    <scope>NUCLEOTIDE SEQUENCE [LARGE SCALE GENOMIC DNA]</scope>
    <source>
        <strain evidence="3">CRL 75-36-700-3 / race SCCL</strain>
    </source>
</reference>
<evidence type="ECO:0000313" key="3">
    <source>
        <dbReference type="Proteomes" id="UP000008783"/>
    </source>
</evidence>
<protein>
    <submittedName>
        <fullName evidence="2">Uncharacterized protein</fullName>
    </submittedName>
</protein>
<dbReference type="VEuPathDB" id="FungiDB:PGTG_19424"/>
<dbReference type="AlphaFoldDB" id="E3L9G0"/>
<feature type="region of interest" description="Disordered" evidence="1">
    <location>
        <begin position="34"/>
        <end position="57"/>
    </location>
</feature>
<accession>E3L9G0</accession>
<dbReference type="RefSeq" id="XP_003337604.2">
    <property type="nucleotide sequence ID" value="XM_003337556.2"/>
</dbReference>
<reference key="1">
    <citation type="submission" date="2007-01" db="EMBL/GenBank/DDBJ databases">
        <title>The Genome Sequence of Puccinia graminis f. sp. tritici Strain CRL 75-36-700-3.</title>
        <authorList>
            <consortium name="The Broad Institute Genome Sequencing Platform"/>
            <person name="Birren B."/>
            <person name="Lander E."/>
            <person name="Galagan J."/>
            <person name="Nusbaum C."/>
            <person name="Devon K."/>
            <person name="Cuomo C."/>
            <person name="Jaffe D."/>
            <person name="Butler J."/>
            <person name="Alvarez P."/>
            <person name="Gnerre S."/>
            <person name="Grabherr M."/>
            <person name="Mauceli E."/>
            <person name="Brockman W."/>
            <person name="Young S."/>
            <person name="LaButti K."/>
            <person name="Sykes S."/>
            <person name="DeCaprio D."/>
            <person name="Crawford M."/>
            <person name="Koehrsen M."/>
            <person name="Engels R."/>
            <person name="Montgomery P."/>
            <person name="Pearson M."/>
            <person name="Howarth C."/>
            <person name="Larson L."/>
            <person name="White J."/>
            <person name="Zeng Q."/>
            <person name="Kodira C."/>
            <person name="Yandava C."/>
            <person name="Alvarado L."/>
            <person name="O'Leary S."/>
            <person name="Szabo L."/>
            <person name="Dean R."/>
            <person name="Schein J."/>
        </authorList>
    </citation>
    <scope>NUCLEOTIDE SEQUENCE</scope>
    <source>
        <strain>CRL 75-36-700-3</strain>
    </source>
</reference>
<name>E3L9G0_PUCGT</name>
<dbReference type="HOGENOM" id="CLU_3002206_0_0_1"/>
<gene>
    <name evidence="2" type="ORF">PGTG_19424</name>
</gene>
<dbReference type="EMBL" id="DS178385">
    <property type="protein sequence ID" value="EFP93185.2"/>
    <property type="molecule type" value="Genomic_DNA"/>
</dbReference>
<dbReference type="GeneID" id="10543372"/>
<dbReference type="KEGG" id="pgr:PGTG_19424"/>
<keyword evidence="3" id="KW-1185">Reference proteome</keyword>
<evidence type="ECO:0000256" key="1">
    <source>
        <dbReference type="SAM" id="MobiDB-lite"/>
    </source>
</evidence>
<evidence type="ECO:0000313" key="2">
    <source>
        <dbReference type="EMBL" id="EFP93185.2"/>
    </source>
</evidence>
<proteinExistence type="predicted"/>